<dbReference type="EMBL" id="OR769218">
    <property type="protein sequence ID" value="WQJ54125.1"/>
    <property type="molecule type" value="Genomic_DNA"/>
</dbReference>
<reference evidence="1 2" key="1">
    <citation type="submission" date="2023-11" db="EMBL/GenBank/DDBJ databases">
        <authorList>
            <person name="Cook R."/>
            <person name="Crisci M."/>
            <person name="Pye H."/>
            <person name="Adriaenssens E."/>
            <person name="Santini J."/>
        </authorList>
    </citation>
    <scope>NUCLEOTIDE SEQUENCE [LARGE SCALE GENOMIC DNA]</scope>
    <source>
        <strain evidence="1">Lak_Megaphage_RVC_AP1_GC26</strain>
    </source>
</reference>
<evidence type="ECO:0008006" key="3">
    <source>
        <dbReference type="Google" id="ProtNLM"/>
    </source>
</evidence>
<protein>
    <recommendedName>
        <fullName evidence="3">Neck protein</fullName>
    </recommendedName>
</protein>
<sequence length="229" mass="25791">MNQKQKKALYESIMKSVAKTLKKELNEALYESVMHLVNEGAGAGYTVEISDLKLGNFKVLGTKFVNNGHEEKVAKFTADILPCVVEWSAEGYYDGVDHTGVYYDGELMREYSDEDNSVEGGTVTGYVYLSDVGDGKVKKSDVLEYLNDYANVINISTMYGRGWSHVNLGSPVFTFNDVDIDGNYADIHIEQINIKAPNIANNVNWYFENAYKFDEIFGVEDDEDDFDEE</sequence>
<keyword evidence="2" id="KW-1185">Reference proteome</keyword>
<accession>A0ABZ0Z4J2</accession>
<organism evidence="1 2">
    <name type="scientific">phage Lak_Megaphage_RVC_AP1_GC26</name>
    <dbReference type="NCBI Taxonomy" id="3109224"/>
    <lineage>
        <taxon>Viruses</taxon>
        <taxon>Duplodnaviria</taxon>
        <taxon>Heunggongvirae</taxon>
        <taxon>Uroviricota</taxon>
        <taxon>Caudoviricetes</taxon>
        <taxon>Caudoviricetes code 15 clade</taxon>
    </lineage>
</organism>
<dbReference type="Proteomes" id="UP001346559">
    <property type="component" value="Segment"/>
</dbReference>
<evidence type="ECO:0000313" key="2">
    <source>
        <dbReference type="Proteomes" id="UP001346559"/>
    </source>
</evidence>
<proteinExistence type="predicted"/>
<name>A0ABZ0Z4J2_9CAUD</name>
<evidence type="ECO:0000313" key="1">
    <source>
        <dbReference type="EMBL" id="WQJ54125.1"/>
    </source>
</evidence>